<dbReference type="EMBL" id="AFQF01005286">
    <property type="protein sequence ID" value="EGU72951.1"/>
    <property type="molecule type" value="Genomic_DNA"/>
</dbReference>
<dbReference type="OrthoDB" id="202825at2759"/>
<dbReference type="PaxDb" id="5507-FOXG_10053P0"/>
<organism evidence="2">
    <name type="scientific">Fusarium oxysporum (strain Fo5176)</name>
    <name type="common">Fusarium vascular wilt</name>
    <dbReference type="NCBI Taxonomy" id="660025"/>
    <lineage>
        <taxon>Eukaryota</taxon>
        <taxon>Fungi</taxon>
        <taxon>Dikarya</taxon>
        <taxon>Ascomycota</taxon>
        <taxon>Pezizomycotina</taxon>
        <taxon>Sordariomycetes</taxon>
        <taxon>Hypocreomycetidae</taxon>
        <taxon>Hypocreales</taxon>
        <taxon>Nectriaceae</taxon>
        <taxon>Fusarium</taxon>
        <taxon>Fusarium oxysporum species complex</taxon>
    </lineage>
</organism>
<reference evidence="2" key="1">
    <citation type="journal article" date="2012" name="Mol. Plant Microbe Interact.">
        <title>A highly conserved effector in Fusarium oxysporum is required for full virulence on Arabidopsis.</title>
        <authorList>
            <person name="Thatcher L.F."/>
            <person name="Gardiner D.M."/>
            <person name="Kazan K."/>
            <person name="Manners J."/>
        </authorList>
    </citation>
    <scope>NUCLEOTIDE SEQUENCE [LARGE SCALE GENOMIC DNA]</scope>
    <source>
        <strain evidence="2">Fo5176</strain>
    </source>
</reference>
<sequence length="693" mass="78099">MHVYVHSANPWLDGHVQECIKRHVPDAICHKNFTDIPEDAETVYQLLNGWELNHHFAVLNRAKNGLLNAYPNSDALARKDHMASVVDYWITKRPGSVLKGHSPATVKLSLDYSEYVEDALAAADDLTLLYSLEDNEAKDSSERDWWILKPAMIDCGHGIRIFSTIDELAGNLELAADISEEDDESEEDAETPDTKFESDDSAEGFKPSLSAPGLDSLDALITATGKLSVSGTNKIQDLVIDENERIPSALLREFVAQQYIVNIPPIDGRKWHVRAYVLSVGRLKVHVFNEMLALLALDDYEPPWKNPSLKSSLTNTALQDEEEFTSKESMRDFWKIDDDLLPGDWKQNVFNQACQISGELLRAAAHTMADKFTPLDKCFELFAIDFLIDSKGTAWLLEVNETPAFYEQGYAGELAQRLMESLICVTLEHMGMADMESEKNVQAKGRMVEVLDATKELAKNRKTGSVTAISPAFKMNYAADSSSPSINAFEFNTQDTPRIIQAIGYSRFNAKYLPGAIHRPIKYPTAVLHSLESFANSSNRPRPSGVFGRHPLPVRRILPWCDVQTLFNLRQTSFRLRKIISRSLIYKSIISALPLYHAILGTRYAQRVLLIEFWEKLTTMWCDYCGEFAMLISIPEWLRLCQNCVERGVRYDNGLDRGLGVSRFVRLSSLAEWLPPGFALPRSVWLQTVGLKG</sequence>
<dbReference type="PANTHER" id="PTHR47551">
    <property type="entry name" value="TUBULIN--TYROSINE LIGASE PBY1-RELATED"/>
    <property type="match status" value="1"/>
</dbReference>
<protein>
    <recommendedName>
        <fullName evidence="3">Tubulin--tyrosine ligase PBY1</fullName>
    </recommendedName>
</protein>
<name>F9GD05_FUSOF</name>
<dbReference type="Gene3D" id="3.30.470.20">
    <property type="entry name" value="ATP-grasp fold, B domain"/>
    <property type="match status" value="1"/>
</dbReference>
<dbReference type="SUPFAM" id="SSF56059">
    <property type="entry name" value="Glutathione synthetase ATP-binding domain-like"/>
    <property type="match status" value="1"/>
</dbReference>
<feature type="compositionally biased region" description="Acidic residues" evidence="1">
    <location>
        <begin position="178"/>
        <end position="191"/>
    </location>
</feature>
<dbReference type="Pfam" id="PF03133">
    <property type="entry name" value="TTL"/>
    <property type="match status" value="1"/>
</dbReference>
<feature type="region of interest" description="Disordered" evidence="1">
    <location>
        <begin position="178"/>
        <end position="207"/>
    </location>
</feature>
<dbReference type="GO" id="GO:0000932">
    <property type="term" value="C:P-body"/>
    <property type="evidence" value="ECO:0007669"/>
    <property type="project" value="TreeGrafter"/>
</dbReference>
<dbReference type="STRING" id="660025.F9GD05"/>
<accession>F9GD05</accession>
<evidence type="ECO:0008006" key="3">
    <source>
        <dbReference type="Google" id="ProtNLM"/>
    </source>
</evidence>
<dbReference type="AlphaFoldDB" id="F9GD05"/>
<dbReference type="PROSITE" id="PS51221">
    <property type="entry name" value="TTL"/>
    <property type="match status" value="1"/>
</dbReference>
<comment type="caution">
    <text evidence="2">The sequence shown here is derived from an EMBL/GenBank/DDBJ whole genome shotgun (WGS) entry which is preliminary data.</text>
</comment>
<dbReference type="PANTHER" id="PTHR47551:SF1">
    <property type="entry name" value="TUBULIN--TYROSINE LIGASE PBY1-RELATED"/>
    <property type="match status" value="1"/>
</dbReference>
<evidence type="ECO:0000313" key="2">
    <source>
        <dbReference type="EMBL" id="EGU72951.1"/>
    </source>
</evidence>
<dbReference type="InterPro" id="IPR027746">
    <property type="entry name" value="TTL"/>
</dbReference>
<evidence type="ECO:0000256" key="1">
    <source>
        <dbReference type="SAM" id="MobiDB-lite"/>
    </source>
</evidence>
<proteinExistence type="predicted"/>
<dbReference type="InterPro" id="IPR004344">
    <property type="entry name" value="TTL/TTLL_fam"/>
</dbReference>
<gene>
    <name evidence="2" type="ORF">FOXB_16539</name>
</gene>